<dbReference type="SUPFAM" id="SSF56112">
    <property type="entry name" value="Protein kinase-like (PK-like)"/>
    <property type="match status" value="1"/>
</dbReference>
<dbReference type="Gene3D" id="3.90.1200.10">
    <property type="match status" value="1"/>
</dbReference>
<dbReference type="PANTHER" id="PTHR21310">
    <property type="entry name" value="AMINOGLYCOSIDE PHOSPHOTRANSFERASE-RELATED-RELATED"/>
    <property type="match status" value="1"/>
</dbReference>
<dbReference type="AlphaFoldDB" id="A0AAJ5ZE31"/>
<dbReference type="EMBL" id="CP046147">
    <property type="protein sequence ID" value="WFG38444.1"/>
    <property type="molecule type" value="Genomic_DNA"/>
</dbReference>
<dbReference type="InterPro" id="IPR011009">
    <property type="entry name" value="Kinase-like_dom_sf"/>
</dbReference>
<dbReference type="InterPro" id="IPR002575">
    <property type="entry name" value="Aminoglycoside_PTrfase"/>
</dbReference>
<protein>
    <submittedName>
        <fullName evidence="3">Phosphotransferase</fullName>
    </submittedName>
</protein>
<reference evidence="4 5" key="1">
    <citation type="submission" date="2019-11" db="EMBL/GenBank/DDBJ databases">
        <authorList>
            <person name="Cho J.-C."/>
        </authorList>
    </citation>
    <scope>NUCLEOTIDE SEQUENCE [LARGE SCALE GENOMIC DNA]</scope>
    <source>
        <strain evidence="3 4">JH1073</strain>
        <strain evidence="2 5">JH702</strain>
    </source>
</reference>
<dbReference type="InterPro" id="IPR051678">
    <property type="entry name" value="AGP_Transferase"/>
</dbReference>
<evidence type="ECO:0000313" key="2">
    <source>
        <dbReference type="EMBL" id="MDG0867031.1"/>
    </source>
</evidence>
<keyword evidence="4" id="KW-1185">Reference proteome</keyword>
<evidence type="ECO:0000313" key="4">
    <source>
        <dbReference type="Proteomes" id="UP001219901"/>
    </source>
</evidence>
<sequence>MLINPWVRNYEKDDHAALGRVREWAANKLGSNVDYGFGYGTWVFIGNETVIKIDPEVGRSERFSHELAVSQMEIPGVATPRVLETGALEGRAWVILNRLDGSSGYNVWPGLDQGARSKLTTQLADALGHMQQFNPDRGMLHAETEHWAQHIRLSFNRALRKVDAIVPGRVLTQSQGAFAQWAEALEDRPQVLCHGDLWFGNILVQNDGSLAGILDFDRMAMAPADYELDMLLRFWRYPWNFVPEQLEATYDDPLNIDLMKPFVELCQGDLSDDALSARLSTTELIYRLNLVNRFGWNDESAEMFETVLGGNWADGLV</sequence>
<feature type="domain" description="Aminoglycoside phosphotransferase" evidence="1">
    <location>
        <begin position="66"/>
        <end position="239"/>
    </location>
</feature>
<dbReference type="RefSeq" id="WP_342824980.1">
    <property type="nucleotide sequence ID" value="NZ_CP046146.1"/>
</dbReference>
<evidence type="ECO:0000259" key="1">
    <source>
        <dbReference type="Pfam" id="PF01636"/>
    </source>
</evidence>
<reference evidence="4" key="3">
    <citation type="submission" date="2023-06" db="EMBL/GenBank/DDBJ databases">
        <title>Pangenomics reveal diversification of enzyme families and niche specialization in globally abundant SAR202 bacteria.</title>
        <authorList>
            <person name="Saw J.H.W."/>
        </authorList>
    </citation>
    <scope>NUCLEOTIDE SEQUENCE [LARGE SCALE GENOMIC DNA]</scope>
    <source>
        <strain evidence="4">JH1073</strain>
    </source>
</reference>
<accession>A0AAJ5ZE31</accession>
<proteinExistence type="predicted"/>
<evidence type="ECO:0000313" key="5">
    <source>
        <dbReference type="Proteomes" id="UP001321249"/>
    </source>
</evidence>
<evidence type="ECO:0000313" key="3">
    <source>
        <dbReference type="EMBL" id="WFG38444.1"/>
    </source>
</evidence>
<dbReference type="Proteomes" id="UP001219901">
    <property type="component" value="Chromosome"/>
</dbReference>
<dbReference type="EMBL" id="WMBE01000002">
    <property type="protein sequence ID" value="MDG0867031.1"/>
    <property type="molecule type" value="Genomic_DNA"/>
</dbReference>
<dbReference type="Proteomes" id="UP001321249">
    <property type="component" value="Unassembled WGS sequence"/>
</dbReference>
<gene>
    <name evidence="2" type="ORF">GKO46_08090</name>
    <name evidence="3" type="ORF">GKO48_02095</name>
</gene>
<name>A0AAJ5ZE31_9CHLR</name>
<organism evidence="3 4">
    <name type="scientific">Candidatus Lucifugimonas marina</name>
    <dbReference type="NCBI Taxonomy" id="3038979"/>
    <lineage>
        <taxon>Bacteria</taxon>
        <taxon>Bacillati</taxon>
        <taxon>Chloroflexota</taxon>
        <taxon>Dehalococcoidia</taxon>
        <taxon>SAR202 cluster</taxon>
        <taxon>Candidatus Lucifugimonadales</taxon>
        <taxon>Candidatus Lucifugimonadaceae</taxon>
        <taxon>Candidatus Lucifugimonas</taxon>
    </lineage>
</organism>
<dbReference type="Pfam" id="PF01636">
    <property type="entry name" value="APH"/>
    <property type="match status" value="1"/>
</dbReference>
<reference evidence="3" key="2">
    <citation type="journal article" date="2023" name="Nat. Commun.">
        <title>Cultivation of marine bacteria of the SAR202 clade.</title>
        <authorList>
            <person name="Lim Y."/>
            <person name="Seo J.H."/>
            <person name="Giovannoni S.J."/>
            <person name="Kang I."/>
            <person name="Cho J.C."/>
        </authorList>
    </citation>
    <scope>NUCLEOTIDE SEQUENCE</scope>
    <source>
        <strain evidence="3">JH1073</strain>
    </source>
</reference>